<accession>A0ABS0CEL1</accession>
<comment type="caution">
    <text evidence="1">The sequence shown here is derived from an EMBL/GenBank/DDBJ whole genome shotgun (WGS) entry which is preliminary data.</text>
</comment>
<organism evidence="1 2">
    <name type="scientific">Nocardia abscessus</name>
    <dbReference type="NCBI Taxonomy" id="120957"/>
    <lineage>
        <taxon>Bacteria</taxon>
        <taxon>Bacillati</taxon>
        <taxon>Actinomycetota</taxon>
        <taxon>Actinomycetes</taxon>
        <taxon>Mycobacteriales</taxon>
        <taxon>Nocardiaceae</taxon>
        <taxon>Nocardia</taxon>
    </lineage>
</organism>
<evidence type="ECO:0000313" key="2">
    <source>
        <dbReference type="Proteomes" id="UP000807309"/>
    </source>
</evidence>
<sequence>MTCQFSLGPPPCPHLGGNEKKAKVGRIADRVGELVRQLHLLPKGTETASVDRIQWRIERLEDEVMTTFADPSDRFELFALIRQAHASVADALARIERDSPVAPQPGDRG</sequence>
<protein>
    <submittedName>
        <fullName evidence="1">Uncharacterized protein</fullName>
    </submittedName>
</protein>
<keyword evidence="2" id="KW-1185">Reference proteome</keyword>
<proteinExistence type="predicted"/>
<dbReference type="Proteomes" id="UP000807309">
    <property type="component" value="Unassembled WGS sequence"/>
</dbReference>
<gene>
    <name evidence="1" type="ORF">IU470_27170</name>
</gene>
<dbReference type="EMBL" id="JADLRE010000025">
    <property type="protein sequence ID" value="MBF6228769.1"/>
    <property type="molecule type" value="Genomic_DNA"/>
</dbReference>
<evidence type="ECO:0000313" key="1">
    <source>
        <dbReference type="EMBL" id="MBF6228769.1"/>
    </source>
</evidence>
<name>A0ABS0CEL1_9NOCA</name>
<dbReference type="RefSeq" id="WP_195035646.1">
    <property type="nucleotide sequence ID" value="NZ_JADLRE010000025.1"/>
</dbReference>
<reference evidence="1 2" key="1">
    <citation type="submission" date="2020-10" db="EMBL/GenBank/DDBJ databases">
        <title>Identification of Nocardia species via Next-generation sequencing and recognition of intraspecies genetic diversity.</title>
        <authorList>
            <person name="Li P."/>
            <person name="Li P."/>
            <person name="Lu B."/>
        </authorList>
    </citation>
    <scope>NUCLEOTIDE SEQUENCE [LARGE SCALE GENOMIC DNA]</scope>
    <source>
        <strain evidence="1 2">N-11</strain>
    </source>
</reference>